<dbReference type="Proteomes" id="UP001608902">
    <property type="component" value="Unassembled WGS sequence"/>
</dbReference>
<evidence type="ECO:0000256" key="1">
    <source>
        <dbReference type="SAM" id="MobiDB-lite"/>
    </source>
</evidence>
<name>A0ABD6EHL7_9BILA</name>
<dbReference type="EMBL" id="JBGFUD010003817">
    <property type="protein sequence ID" value="MFH4979075.1"/>
    <property type="molecule type" value="Genomic_DNA"/>
</dbReference>
<gene>
    <name evidence="2" type="ORF">AB6A40_005784</name>
</gene>
<accession>A0ABD6EHL7</accession>
<comment type="caution">
    <text evidence="2">The sequence shown here is derived from an EMBL/GenBank/DDBJ whole genome shotgun (WGS) entry which is preliminary data.</text>
</comment>
<protein>
    <submittedName>
        <fullName evidence="2">Uncharacterized protein</fullName>
    </submittedName>
</protein>
<evidence type="ECO:0000313" key="3">
    <source>
        <dbReference type="Proteomes" id="UP001608902"/>
    </source>
</evidence>
<dbReference type="AlphaFoldDB" id="A0ABD6EHL7"/>
<organism evidence="2 3">
    <name type="scientific">Gnathostoma spinigerum</name>
    <dbReference type="NCBI Taxonomy" id="75299"/>
    <lineage>
        <taxon>Eukaryota</taxon>
        <taxon>Metazoa</taxon>
        <taxon>Ecdysozoa</taxon>
        <taxon>Nematoda</taxon>
        <taxon>Chromadorea</taxon>
        <taxon>Rhabditida</taxon>
        <taxon>Spirurina</taxon>
        <taxon>Gnathostomatomorpha</taxon>
        <taxon>Gnathostomatoidea</taxon>
        <taxon>Gnathostomatidae</taxon>
        <taxon>Gnathostoma</taxon>
    </lineage>
</organism>
<sequence length="121" mass="13268">MSLKKSDTLPIPLTNTSQEYGGLPRNRCSANLLADSLGKSPAYQQRDSERWNAAINRYQEFLSSNRGQCCTSPPNSPVDESGIFSRLNISGGGLAVVNGSSLEAIPPRRESIRMAARREQR</sequence>
<evidence type="ECO:0000313" key="2">
    <source>
        <dbReference type="EMBL" id="MFH4979075.1"/>
    </source>
</evidence>
<feature type="region of interest" description="Disordered" evidence="1">
    <location>
        <begin position="1"/>
        <end position="20"/>
    </location>
</feature>
<reference evidence="2 3" key="1">
    <citation type="submission" date="2024-08" db="EMBL/GenBank/DDBJ databases">
        <title>Gnathostoma spinigerum genome.</title>
        <authorList>
            <person name="Gonzalez-Bertolin B."/>
            <person name="Monzon S."/>
            <person name="Zaballos A."/>
            <person name="Jimenez P."/>
            <person name="Dekumyoy P."/>
            <person name="Varona S."/>
            <person name="Cuesta I."/>
            <person name="Sumanam S."/>
            <person name="Adisakwattana P."/>
            <person name="Gasser R.B."/>
            <person name="Hernandez-Gonzalez A."/>
            <person name="Young N.D."/>
            <person name="Perteguer M.J."/>
        </authorList>
    </citation>
    <scope>NUCLEOTIDE SEQUENCE [LARGE SCALE GENOMIC DNA]</scope>
    <source>
        <strain evidence="2">AL3</strain>
        <tissue evidence="2">Liver</tissue>
    </source>
</reference>
<proteinExistence type="predicted"/>
<keyword evidence="3" id="KW-1185">Reference proteome</keyword>